<keyword evidence="3" id="KW-0862">Zinc</keyword>
<keyword evidence="4 5" id="KW-0238">DNA-binding</keyword>
<accession>A0A6G0VUU2</accession>
<dbReference type="AlphaFoldDB" id="A0A6G0VUU2"/>
<proteinExistence type="predicted"/>
<evidence type="ECO:0000313" key="8">
    <source>
        <dbReference type="Proteomes" id="UP000478052"/>
    </source>
</evidence>
<dbReference type="Proteomes" id="UP000478052">
    <property type="component" value="Unassembled WGS sequence"/>
</dbReference>
<dbReference type="Pfam" id="PF21787">
    <property type="entry name" value="TNP-like_RNaseH_N"/>
    <property type="match status" value="1"/>
</dbReference>
<dbReference type="PROSITE" id="PS50950">
    <property type="entry name" value="ZF_THAP"/>
    <property type="match status" value="1"/>
</dbReference>
<dbReference type="InterPro" id="IPR006612">
    <property type="entry name" value="THAP_Znf"/>
</dbReference>
<evidence type="ECO:0000259" key="6">
    <source>
        <dbReference type="PROSITE" id="PS50950"/>
    </source>
</evidence>
<dbReference type="OrthoDB" id="6627544at2759"/>
<keyword evidence="2 5" id="KW-0863">Zinc-finger</keyword>
<keyword evidence="1" id="KW-0479">Metal-binding</keyword>
<evidence type="ECO:0000256" key="4">
    <source>
        <dbReference type="ARBA" id="ARBA00023125"/>
    </source>
</evidence>
<dbReference type="GO" id="GO:0003677">
    <property type="term" value="F:DNA binding"/>
    <property type="evidence" value="ECO:0007669"/>
    <property type="project" value="UniProtKB-UniRule"/>
</dbReference>
<dbReference type="InterPro" id="IPR048365">
    <property type="entry name" value="TNP-like_RNaseH_N"/>
</dbReference>
<dbReference type="SUPFAM" id="SSF57716">
    <property type="entry name" value="Glucocorticoid receptor-like (DNA-binding domain)"/>
    <property type="match status" value="1"/>
</dbReference>
<feature type="domain" description="THAP-type" evidence="6">
    <location>
        <begin position="1"/>
        <end position="81"/>
    </location>
</feature>
<keyword evidence="8" id="KW-1185">Reference proteome</keyword>
<organism evidence="7 8">
    <name type="scientific">Aphis craccivora</name>
    <name type="common">Cowpea aphid</name>
    <dbReference type="NCBI Taxonomy" id="307492"/>
    <lineage>
        <taxon>Eukaryota</taxon>
        <taxon>Metazoa</taxon>
        <taxon>Ecdysozoa</taxon>
        <taxon>Arthropoda</taxon>
        <taxon>Hexapoda</taxon>
        <taxon>Insecta</taxon>
        <taxon>Pterygota</taxon>
        <taxon>Neoptera</taxon>
        <taxon>Paraneoptera</taxon>
        <taxon>Hemiptera</taxon>
        <taxon>Sternorrhyncha</taxon>
        <taxon>Aphidomorpha</taxon>
        <taxon>Aphidoidea</taxon>
        <taxon>Aphididae</taxon>
        <taxon>Aphidini</taxon>
        <taxon>Aphis</taxon>
        <taxon>Aphis</taxon>
    </lineage>
</organism>
<evidence type="ECO:0000313" key="7">
    <source>
        <dbReference type="EMBL" id="KAF0710657.1"/>
    </source>
</evidence>
<dbReference type="Pfam" id="PF05485">
    <property type="entry name" value="THAP"/>
    <property type="match status" value="1"/>
</dbReference>
<evidence type="ECO:0000256" key="2">
    <source>
        <dbReference type="ARBA" id="ARBA00022771"/>
    </source>
</evidence>
<sequence length="318" mass="36518">MSGDKCVYFNYNLTRRTSKNSFHPFPANIKMHEKWIINSGNINLDGMSPKKLRKRYICSDHFDKSITKKYSLDSNESSDTFDIKFPLSYFFTGTSIKGDNFVTIIKDCKNEILELSLVPTCIICDQGSQNRRMYTLLRGNEDQPSTTICGQKIFLIYDMPHLIKSVRNNLLNGNFVMNKNKLVSLNDIKMAYEIDVNNSARALIKITPTHLHPNQFQKMNCKLAIQLLSNSVSATIKTCVATGELKSSTAINTANFIEIINKMFDSANSKHLYDPNPNRRPMSNRNLDFFENCWKMLTFYLYNAPRIFTFTSKTTPIV</sequence>
<evidence type="ECO:0000256" key="5">
    <source>
        <dbReference type="PROSITE-ProRule" id="PRU00309"/>
    </source>
</evidence>
<dbReference type="Pfam" id="PF21788">
    <property type="entry name" value="TNP-like_GBD"/>
    <property type="match status" value="1"/>
</dbReference>
<evidence type="ECO:0000256" key="3">
    <source>
        <dbReference type="ARBA" id="ARBA00022833"/>
    </source>
</evidence>
<reference evidence="7 8" key="1">
    <citation type="submission" date="2019-08" db="EMBL/GenBank/DDBJ databases">
        <title>Whole genome of Aphis craccivora.</title>
        <authorList>
            <person name="Voronova N.V."/>
            <person name="Shulinski R.S."/>
            <person name="Bandarenka Y.V."/>
            <person name="Zhorov D.G."/>
            <person name="Warner D."/>
        </authorList>
    </citation>
    <scope>NUCLEOTIDE SEQUENCE [LARGE SCALE GENOMIC DNA]</scope>
    <source>
        <strain evidence="7">180601</strain>
        <tissue evidence="7">Whole Body</tissue>
    </source>
</reference>
<dbReference type="GO" id="GO:0008270">
    <property type="term" value="F:zinc ion binding"/>
    <property type="evidence" value="ECO:0007669"/>
    <property type="project" value="UniProtKB-KW"/>
</dbReference>
<dbReference type="EMBL" id="VUJU01011578">
    <property type="protein sequence ID" value="KAF0710657.1"/>
    <property type="molecule type" value="Genomic_DNA"/>
</dbReference>
<name>A0A6G0VUU2_APHCR</name>
<comment type="caution">
    <text evidence="7">The sequence shown here is derived from an EMBL/GenBank/DDBJ whole genome shotgun (WGS) entry which is preliminary data.</text>
</comment>
<dbReference type="InterPro" id="IPR048366">
    <property type="entry name" value="TNP-like_GBD"/>
</dbReference>
<protein>
    <submittedName>
        <fullName evidence="7">Transposable element P transposase</fullName>
    </submittedName>
</protein>
<evidence type="ECO:0000256" key="1">
    <source>
        <dbReference type="ARBA" id="ARBA00022723"/>
    </source>
</evidence>
<gene>
    <name evidence="7" type="ORF">FWK35_00032033</name>
</gene>